<proteinExistence type="predicted"/>
<sequence>MVFLEEVFQHAPWGHSIADDYETLFSHGYLHLCLTQLWVLDDKDAASLPRGGRITAL</sequence>
<keyword evidence="2" id="KW-1185">Reference proteome</keyword>
<dbReference type="Proteomes" id="UP001156694">
    <property type="component" value="Unassembled WGS sequence"/>
</dbReference>
<dbReference type="EMBL" id="BSNN01000009">
    <property type="protein sequence ID" value="GLQ36329.1"/>
    <property type="molecule type" value="Genomic_DNA"/>
</dbReference>
<reference evidence="2" key="1">
    <citation type="journal article" date="2019" name="Int. J. Syst. Evol. Microbiol.">
        <title>The Global Catalogue of Microorganisms (GCM) 10K type strain sequencing project: providing services to taxonomists for standard genome sequencing and annotation.</title>
        <authorList>
            <consortium name="The Broad Institute Genomics Platform"/>
            <consortium name="The Broad Institute Genome Sequencing Center for Infectious Disease"/>
            <person name="Wu L."/>
            <person name="Ma J."/>
        </authorList>
    </citation>
    <scope>NUCLEOTIDE SEQUENCE [LARGE SCALE GENOMIC DNA]</scope>
    <source>
        <strain evidence="2">NBRC 110140</strain>
    </source>
</reference>
<comment type="caution">
    <text evidence="1">The sequence shown here is derived from an EMBL/GenBank/DDBJ whole genome shotgun (WGS) entry which is preliminary data.</text>
</comment>
<name>A0ABQ5VYR0_9RHOB</name>
<organism evidence="1 2">
    <name type="scientific">Amylibacter marinus</name>
    <dbReference type="NCBI Taxonomy" id="1475483"/>
    <lineage>
        <taxon>Bacteria</taxon>
        <taxon>Pseudomonadati</taxon>
        <taxon>Pseudomonadota</taxon>
        <taxon>Alphaproteobacteria</taxon>
        <taxon>Rhodobacterales</taxon>
        <taxon>Paracoccaceae</taxon>
        <taxon>Amylibacter</taxon>
    </lineage>
</organism>
<protein>
    <submittedName>
        <fullName evidence="1">Uncharacterized protein</fullName>
    </submittedName>
</protein>
<gene>
    <name evidence="1" type="ORF">GCM10007939_26130</name>
</gene>
<accession>A0ABQ5VYR0</accession>
<evidence type="ECO:0000313" key="2">
    <source>
        <dbReference type="Proteomes" id="UP001156694"/>
    </source>
</evidence>
<evidence type="ECO:0000313" key="1">
    <source>
        <dbReference type="EMBL" id="GLQ36329.1"/>
    </source>
</evidence>